<dbReference type="Gene3D" id="1.20.1250.20">
    <property type="entry name" value="MFS general substrate transporter like domains"/>
    <property type="match status" value="2"/>
</dbReference>
<evidence type="ECO:0000256" key="13">
    <source>
        <dbReference type="ARBA" id="ARBA00023228"/>
    </source>
</evidence>
<evidence type="ECO:0000256" key="7">
    <source>
        <dbReference type="ARBA" id="ARBA00022692"/>
    </source>
</evidence>
<evidence type="ECO:0000313" key="29">
    <source>
        <dbReference type="Proteomes" id="UP000325440"/>
    </source>
</evidence>
<evidence type="ECO:0000259" key="27">
    <source>
        <dbReference type="PROSITE" id="PS50850"/>
    </source>
</evidence>
<keyword evidence="5" id="KW-0813">Transport</keyword>
<keyword evidence="7 26" id="KW-0812">Transmembrane</keyword>
<feature type="transmembrane region" description="Helical" evidence="26">
    <location>
        <begin position="422"/>
        <end position="440"/>
    </location>
</feature>
<reference evidence="28 29" key="1">
    <citation type="submission" date="2019-08" db="EMBL/GenBank/DDBJ databases">
        <authorList>
            <person name="Alioto T."/>
            <person name="Alioto T."/>
            <person name="Gomez Garrido J."/>
        </authorList>
    </citation>
    <scope>NUCLEOTIDE SEQUENCE [LARGE SCALE GENOMIC DNA]</scope>
</reference>
<evidence type="ECO:0000256" key="15">
    <source>
        <dbReference type="ARBA" id="ARBA00050101"/>
    </source>
</evidence>
<evidence type="ECO:0000256" key="1">
    <source>
        <dbReference type="ARBA" id="ARBA00004432"/>
    </source>
</evidence>
<proteinExistence type="predicted"/>
<evidence type="ECO:0000256" key="5">
    <source>
        <dbReference type="ARBA" id="ARBA00022448"/>
    </source>
</evidence>
<organism evidence="28 29">
    <name type="scientific">Cinara cedri</name>
    <dbReference type="NCBI Taxonomy" id="506608"/>
    <lineage>
        <taxon>Eukaryota</taxon>
        <taxon>Metazoa</taxon>
        <taxon>Ecdysozoa</taxon>
        <taxon>Arthropoda</taxon>
        <taxon>Hexapoda</taxon>
        <taxon>Insecta</taxon>
        <taxon>Pterygota</taxon>
        <taxon>Neoptera</taxon>
        <taxon>Paraneoptera</taxon>
        <taxon>Hemiptera</taxon>
        <taxon>Sternorrhyncha</taxon>
        <taxon>Aphidomorpha</taxon>
        <taxon>Aphidoidea</taxon>
        <taxon>Aphididae</taxon>
        <taxon>Lachninae</taxon>
        <taxon>Cinara</taxon>
    </lineage>
</organism>
<keyword evidence="6" id="KW-1003">Cell membrane</keyword>
<evidence type="ECO:0000256" key="21">
    <source>
        <dbReference type="ARBA" id="ARBA00056891"/>
    </source>
</evidence>
<feature type="transmembrane region" description="Helical" evidence="26">
    <location>
        <begin position="158"/>
        <end position="176"/>
    </location>
</feature>
<dbReference type="GO" id="GO:0005765">
    <property type="term" value="C:lysosomal membrane"/>
    <property type="evidence" value="ECO:0007669"/>
    <property type="project" value="UniProtKB-SubCell"/>
</dbReference>
<dbReference type="GO" id="GO:0016323">
    <property type="term" value="C:basolateral plasma membrane"/>
    <property type="evidence" value="ECO:0007669"/>
    <property type="project" value="UniProtKB-SubCell"/>
</dbReference>
<evidence type="ECO:0000256" key="16">
    <source>
        <dbReference type="ARBA" id="ARBA00050554"/>
    </source>
</evidence>
<protein>
    <recommendedName>
        <fullName evidence="22">Sialin</fullName>
    </recommendedName>
    <alternativeName>
        <fullName evidence="25">H(+)/nitrate cotransporter</fullName>
    </alternativeName>
    <alternativeName>
        <fullName evidence="23">H(+)/sialic acid cotransporter</fullName>
    </alternativeName>
    <alternativeName>
        <fullName evidence="24">Vesicular excitatory amino acid transporter</fullName>
    </alternativeName>
</protein>
<dbReference type="PANTHER" id="PTHR11662:SF455">
    <property type="entry name" value="GH23975P"/>
    <property type="match status" value="1"/>
</dbReference>
<evidence type="ECO:0000256" key="17">
    <source>
        <dbReference type="ARBA" id="ARBA00050625"/>
    </source>
</evidence>
<evidence type="ECO:0000256" key="22">
    <source>
        <dbReference type="ARBA" id="ARBA00069713"/>
    </source>
</evidence>
<dbReference type="GO" id="GO:0006820">
    <property type="term" value="P:monoatomic anion transport"/>
    <property type="evidence" value="ECO:0007669"/>
    <property type="project" value="TreeGrafter"/>
</dbReference>
<evidence type="ECO:0000256" key="26">
    <source>
        <dbReference type="SAM" id="Phobius"/>
    </source>
</evidence>
<evidence type="ECO:0000313" key="28">
    <source>
        <dbReference type="EMBL" id="VVC38189.1"/>
    </source>
</evidence>
<gene>
    <name evidence="28" type="ORF">CINCED_3A020855</name>
</gene>
<keyword evidence="9 26" id="KW-1133">Transmembrane helix</keyword>
<feature type="transmembrane region" description="Helical" evidence="26">
    <location>
        <begin position="96"/>
        <end position="116"/>
    </location>
</feature>
<dbReference type="GO" id="GO:0015293">
    <property type="term" value="F:symporter activity"/>
    <property type="evidence" value="ECO:0007669"/>
    <property type="project" value="UniProtKB-KW"/>
</dbReference>
<dbReference type="PROSITE" id="PS50850">
    <property type="entry name" value="MFS"/>
    <property type="match status" value="1"/>
</dbReference>
<feature type="transmembrane region" description="Helical" evidence="26">
    <location>
        <begin position="122"/>
        <end position="146"/>
    </location>
</feature>
<keyword evidence="13" id="KW-0458">Lysosome</keyword>
<feature type="transmembrane region" description="Helical" evidence="26">
    <location>
        <begin position="387"/>
        <end position="410"/>
    </location>
</feature>
<evidence type="ECO:0000256" key="23">
    <source>
        <dbReference type="ARBA" id="ARBA00080244"/>
    </source>
</evidence>
<evidence type="ECO:0000256" key="19">
    <source>
        <dbReference type="ARBA" id="ARBA00051447"/>
    </source>
</evidence>
<evidence type="ECO:0000256" key="10">
    <source>
        <dbReference type="ARBA" id="ARBA00023018"/>
    </source>
</evidence>
<dbReference type="CDD" id="cd17318">
    <property type="entry name" value="MFS_SLC17"/>
    <property type="match status" value="1"/>
</dbReference>
<keyword evidence="8" id="KW-0769">Symport</keyword>
<keyword evidence="29" id="KW-1185">Reference proteome</keyword>
<evidence type="ECO:0000256" key="2">
    <source>
        <dbReference type="ARBA" id="ARBA00004554"/>
    </source>
</evidence>
<comment type="catalytic activity">
    <reaction evidence="15">
        <text>2 nitrate(out) + H(+)(out) = 2 nitrate(in) + H(+)(in)</text>
        <dbReference type="Rhea" id="RHEA:71539"/>
        <dbReference type="ChEBI" id="CHEBI:15378"/>
        <dbReference type="ChEBI" id="CHEBI:17632"/>
    </reaction>
    <physiologicalReaction direction="left-to-right" evidence="15">
        <dbReference type="Rhea" id="RHEA:71540"/>
    </physiologicalReaction>
</comment>
<accession>A0A5E4N736</accession>
<evidence type="ECO:0000256" key="9">
    <source>
        <dbReference type="ARBA" id="ARBA00022989"/>
    </source>
</evidence>
<feature type="transmembrane region" description="Helical" evidence="26">
    <location>
        <begin position="330"/>
        <end position="350"/>
    </location>
</feature>
<dbReference type="Proteomes" id="UP000325440">
    <property type="component" value="Unassembled WGS sequence"/>
</dbReference>
<comment type="catalytic activity">
    <reaction evidence="19">
        <text>L-glutamate(out) = L-glutamate(in)</text>
        <dbReference type="Rhea" id="RHEA:66336"/>
        <dbReference type="ChEBI" id="CHEBI:29985"/>
    </reaction>
    <physiologicalReaction direction="left-to-right" evidence="19">
        <dbReference type="Rhea" id="RHEA:66337"/>
    </physiologicalReaction>
</comment>
<dbReference type="GO" id="GO:0046942">
    <property type="term" value="P:carboxylic acid transport"/>
    <property type="evidence" value="ECO:0007669"/>
    <property type="project" value="UniProtKB-ARBA"/>
</dbReference>
<dbReference type="FunFam" id="1.20.1250.20:FF:000003">
    <property type="entry name" value="Solute carrier family 17 member 3"/>
    <property type="match status" value="1"/>
</dbReference>
<dbReference type="EMBL" id="CABPRJ010001464">
    <property type="protein sequence ID" value="VVC38189.1"/>
    <property type="molecule type" value="Genomic_DNA"/>
</dbReference>
<evidence type="ECO:0000256" key="4">
    <source>
        <dbReference type="ARBA" id="ARBA00004656"/>
    </source>
</evidence>
<name>A0A5E4N736_9HEMI</name>
<dbReference type="Pfam" id="PF07690">
    <property type="entry name" value="MFS_1"/>
    <property type="match status" value="1"/>
</dbReference>
<feature type="transmembrane region" description="Helical" evidence="26">
    <location>
        <begin position="188"/>
        <end position="208"/>
    </location>
</feature>
<evidence type="ECO:0000256" key="6">
    <source>
        <dbReference type="ARBA" id="ARBA00022475"/>
    </source>
</evidence>
<evidence type="ECO:0000256" key="3">
    <source>
        <dbReference type="ARBA" id="ARBA00004638"/>
    </source>
</evidence>
<comment type="subcellular location">
    <subcellularLocation>
        <location evidence="2">Basolateral cell membrane</location>
        <topology evidence="2">Multi-pass membrane protein</topology>
    </subcellularLocation>
    <subcellularLocation>
        <location evidence="3">Cytoplasmic vesicle</location>
        <location evidence="3">Secretory vesicle membrane</location>
        <topology evidence="3">Multi-pass membrane protein</topology>
    </subcellularLocation>
    <subcellularLocation>
        <location evidence="1">Cytoplasmic vesicle</location>
        <location evidence="1">Secretory vesicle</location>
        <location evidence="1">Synaptic vesicle membrane</location>
    </subcellularLocation>
    <subcellularLocation>
        <location evidence="4">Lysosome membrane</location>
    </subcellularLocation>
</comment>
<comment type="catalytic activity">
    <reaction evidence="17">
        <text>N-acetylneuraminate(in) + H(+)(in) = N-acetylneuraminate(out) + H(+)(out)</text>
        <dbReference type="Rhea" id="RHEA:28987"/>
        <dbReference type="ChEBI" id="CHEBI:15378"/>
        <dbReference type="ChEBI" id="CHEBI:35418"/>
    </reaction>
    <physiologicalReaction direction="right-to-left" evidence="17">
        <dbReference type="Rhea" id="RHEA:28989"/>
    </physiologicalReaction>
</comment>
<dbReference type="SUPFAM" id="SSF103473">
    <property type="entry name" value="MFS general substrate transporter"/>
    <property type="match status" value="1"/>
</dbReference>
<evidence type="ECO:0000256" key="12">
    <source>
        <dbReference type="ARBA" id="ARBA00023180"/>
    </source>
</evidence>
<evidence type="ECO:0000256" key="8">
    <source>
        <dbReference type="ARBA" id="ARBA00022847"/>
    </source>
</evidence>
<dbReference type="InterPro" id="IPR036259">
    <property type="entry name" value="MFS_trans_sf"/>
</dbReference>
<feature type="transmembrane region" description="Helical" evidence="26">
    <location>
        <begin position="24"/>
        <end position="50"/>
    </location>
</feature>
<keyword evidence="14" id="KW-0968">Cytoplasmic vesicle</keyword>
<dbReference type="GO" id="GO:0030672">
    <property type="term" value="C:synaptic vesicle membrane"/>
    <property type="evidence" value="ECO:0007669"/>
    <property type="project" value="UniProtKB-SubCell"/>
</dbReference>
<comment type="function">
    <text evidence="21">Receptor for CM101, a polysaccharide produced by group B Streptococcus with antipathoangiogenic properties.</text>
</comment>
<evidence type="ECO:0000256" key="11">
    <source>
        <dbReference type="ARBA" id="ARBA00023136"/>
    </source>
</evidence>
<dbReference type="OrthoDB" id="2985014at2759"/>
<comment type="catalytic activity">
    <reaction evidence="20">
        <text>D-glucuronate(out) + H(+)(out) = D-glucuronate(in) + H(+)(in)</text>
        <dbReference type="Rhea" id="RHEA:72591"/>
        <dbReference type="ChEBI" id="CHEBI:15378"/>
        <dbReference type="ChEBI" id="CHEBI:58720"/>
    </reaction>
    <physiologicalReaction direction="left-to-right" evidence="20">
        <dbReference type="Rhea" id="RHEA:72592"/>
    </physiologicalReaction>
</comment>
<comment type="catalytic activity">
    <reaction evidence="18">
        <text>N-acetyl-L-aspartyl-L-glutamate(out) = N-acetyl-L-aspartyl-L-glutamate(in)</text>
        <dbReference type="Rhea" id="RHEA:72599"/>
        <dbReference type="ChEBI" id="CHEBI:76931"/>
    </reaction>
    <physiologicalReaction direction="left-to-right" evidence="18">
        <dbReference type="Rhea" id="RHEA:72600"/>
    </physiologicalReaction>
</comment>
<keyword evidence="12" id="KW-0325">Glycoprotein</keyword>
<dbReference type="InterPro" id="IPR050382">
    <property type="entry name" value="MFS_Na/Anion_cotransporter"/>
</dbReference>
<keyword evidence="11 26" id="KW-0472">Membrane</keyword>
<keyword evidence="10" id="KW-0770">Synapse</keyword>
<sequence length="487" mass="54475">MNPPSEKQKDEDGQMPFWKKRRNLVAFLAFLGFFNLYALRVNLTVGIVAMTSSIDTRPGEFDWDSKLRGIVLSAFSYGYITTQMVGGTLSTKFGGVKLMGCGMLMTACFTVLTPFAARYSVYLVIVFTVAVGVFQGIVYPSIHAVWSRWVPPAERTKLTSIAFSGKYASMIVGYPVCGWLAEKFGWTYVFYVPGSAAIIWSIVWLTYVGESPAEDAYISEEEREHIASSIGPTGTVKKIGFLNYPWKCIFTSAPVWAINCAHFCDNWAAYTLLTQLPIYMNDILHFDIGKGSYLLALPYTTLTIIMQATGFLDFWIKQRQMLTTTQIRKLFNSIAFLSRAVFLYLAAYSTTKLESIIYLTLALGLGGFISAGFIVNHLDIAPQYASLLLGLSNTFGTVPGFVSPTLTGMIVQHKSTEEWKKVFLIASVVQIFGAIFYVTFASGEQQFWANIGTEFNKSLENQTEKNKSYHDSNIKEGKSYENKIFEQ</sequence>
<evidence type="ECO:0000256" key="25">
    <source>
        <dbReference type="ARBA" id="ARBA00081925"/>
    </source>
</evidence>
<evidence type="ECO:0000256" key="24">
    <source>
        <dbReference type="ARBA" id="ARBA00081195"/>
    </source>
</evidence>
<feature type="transmembrane region" description="Helical" evidence="26">
    <location>
        <begin position="356"/>
        <end position="375"/>
    </location>
</feature>
<dbReference type="PANTHER" id="PTHR11662">
    <property type="entry name" value="SOLUTE CARRIER FAMILY 17"/>
    <property type="match status" value="1"/>
</dbReference>
<dbReference type="InterPro" id="IPR011701">
    <property type="entry name" value="MFS"/>
</dbReference>
<dbReference type="InterPro" id="IPR020846">
    <property type="entry name" value="MFS_dom"/>
</dbReference>
<dbReference type="AlphaFoldDB" id="A0A5E4N736"/>
<comment type="catalytic activity">
    <reaction evidence="16">
        <text>L-aspartate(out) = L-aspartate(in)</text>
        <dbReference type="Rhea" id="RHEA:66332"/>
        <dbReference type="ChEBI" id="CHEBI:29991"/>
    </reaction>
    <physiologicalReaction direction="left-to-right" evidence="16">
        <dbReference type="Rhea" id="RHEA:66333"/>
    </physiologicalReaction>
</comment>
<evidence type="ECO:0000256" key="14">
    <source>
        <dbReference type="ARBA" id="ARBA00023329"/>
    </source>
</evidence>
<evidence type="ECO:0000256" key="20">
    <source>
        <dbReference type="ARBA" id="ARBA00051612"/>
    </source>
</evidence>
<evidence type="ECO:0000256" key="18">
    <source>
        <dbReference type="ARBA" id="ARBA00051403"/>
    </source>
</evidence>
<feature type="domain" description="Major facilitator superfamily (MFS) profile" evidence="27">
    <location>
        <begin position="24"/>
        <end position="445"/>
    </location>
</feature>
<dbReference type="FunFam" id="1.20.1250.20:FF:000067">
    <property type="entry name" value="sialin isoform X2"/>
    <property type="match status" value="1"/>
</dbReference>